<organism evidence="2 3">
    <name type="scientific">Paramuricea clavata</name>
    <name type="common">Red gorgonian</name>
    <name type="synonym">Violescent sea-whip</name>
    <dbReference type="NCBI Taxonomy" id="317549"/>
    <lineage>
        <taxon>Eukaryota</taxon>
        <taxon>Metazoa</taxon>
        <taxon>Cnidaria</taxon>
        <taxon>Anthozoa</taxon>
        <taxon>Octocorallia</taxon>
        <taxon>Malacalcyonacea</taxon>
        <taxon>Plexauridae</taxon>
        <taxon>Paramuricea</taxon>
    </lineage>
</organism>
<dbReference type="AlphaFoldDB" id="A0A6S7HEX7"/>
<dbReference type="Pfam" id="PF02170">
    <property type="entry name" value="PAZ"/>
    <property type="match status" value="1"/>
</dbReference>
<dbReference type="Pfam" id="PF08699">
    <property type="entry name" value="ArgoL1"/>
    <property type="match status" value="1"/>
</dbReference>
<dbReference type="OrthoDB" id="10252740at2759"/>
<dbReference type="Gene3D" id="2.170.260.10">
    <property type="entry name" value="paz domain"/>
    <property type="match status" value="1"/>
</dbReference>
<proteinExistence type="predicted"/>
<name>A0A6S7HEX7_PARCT</name>
<dbReference type="SMART" id="SM01163">
    <property type="entry name" value="DUF1785"/>
    <property type="match status" value="1"/>
</dbReference>
<feature type="domain" description="PAZ" evidence="1">
    <location>
        <begin position="71"/>
        <end position="165"/>
    </location>
</feature>
<accession>A0A6S7HEX7</accession>
<dbReference type="GO" id="GO:0003723">
    <property type="term" value="F:RNA binding"/>
    <property type="evidence" value="ECO:0007669"/>
    <property type="project" value="InterPro"/>
</dbReference>
<evidence type="ECO:0000259" key="1">
    <source>
        <dbReference type="PROSITE" id="PS50821"/>
    </source>
</evidence>
<dbReference type="CDD" id="cd02846">
    <property type="entry name" value="PAZ_argonaute_like"/>
    <property type="match status" value="1"/>
</dbReference>
<dbReference type="InterPro" id="IPR014811">
    <property type="entry name" value="ArgoL1"/>
</dbReference>
<sequence length="222" mass="25895">MQAIEVVLQQKPRMRTIQVGSSFFDYPTGREKDLGGGVQVWNGTFVSIRPTQWKMMLNVDTSATSFYKGQPVLDFMCEFLGLRDYPRRLNKFQRETFAKEIKAIKVETTYMKRKQRASGLSFKSARDERSIAKEKYDVSLRYPDLPCVKIGQRSFIPLELCQVVHGQKKQRKLTGAKTQQMIRYTTIPAPDRMQKIVELIRKFHYEGDPYCRDFGISVSNKW</sequence>
<protein>
    <submittedName>
        <fullName evidence="2">Argonaute-3 isoform X2</fullName>
    </submittedName>
</protein>
<reference evidence="2" key="1">
    <citation type="submission" date="2020-04" db="EMBL/GenBank/DDBJ databases">
        <authorList>
            <person name="Alioto T."/>
            <person name="Alioto T."/>
            <person name="Gomez Garrido J."/>
        </authorList>
    </citation>
    <scope>NUCLEOTIDE SEQUENCE</scope>
    <source>
        <strain evidence="2">A484AB</strain>
    </source>
</reference>
<dbReference type="InterPro" id="IPR003100">
    <property type="entry name" value="PAZ_dom"/>
</dbReference>
<dbReference type="Proteomes" id="UP001152795">
    <property type="component" value="Unassembled WGS sequence"/>
</dbReference>
<dbReference type="EMBL" id="CACRXK020004157">
    <property type="protein sequence ID" value="CAB4001703.1"/>
    <property type="molecule type" value="Genomic_DNA"/>
</dbReference>
<dbReference type="PROSITE" id="PS50821">
    <property type="entry name" value="PAZ"/>
    <property type="match status" value="1"/>
</dbReference>
<dbReference type="SUPFAM" id="SSF101690">
    <property type="entry name" value="PAZ domain"/>
    <property type="match status" value="1"/>
</dbReference>
<evidence type="ECO:0000313" key="2">
    <source>
        <dbReference type="EMBL" id="CAB4001703.1"/>
    </source>
</evidence>
<keyword evidence="3" id="KW-1185">Reference proteome</keyword>
<dbReference type="PANTHER" id="PTHR22891">
    <property type="entry name" value="EUKARYOTIC TRANSLATION INITIATION FACTOR 2C"/>
    <property type="match status" value="1"/>
</dbReference>
<comment type="caution">
    <text evidence="2">The sequence shown here is derived from an EMBL/GenBank/DDBJ whole genome shotgun (WGS) entry which is preliminary data.</text>
</comment>
<evidence type="ECO:0000313" key="3">
    <source>
        <dbReference type="Proteomes" id="UP001152795"/>
    </source>
</evidence>
<dbReference type="InterPro" id="IPR036085">
    <property type="entry name" value="PAZ_dom_sf"/>
</dbReference>
<gene>
    <name evidence="2" type="ORF">PACLA_8A028885</name>
</gene>